<sequence>MSIRSNMAGIARVSSGRVSTMSACGGGRGGGGSGEPGKATQHLVEALCATASTPLKTAPYNTEQQSVRRTNTGQRSGRKLRLISKHPISPSASRIYKSRCIRSDLAYLGSSQLLTSSLGTCTIPPHSWS</sequence>
<protein>
    <submittedName>
        <fullName evidence="2">Uncharacterized protein</fullName>
    </submittedName>
</protein>
<dbReference type="AlphaFoldDB" id="A0A6A6VJ85"/>
<evidence type="ECO:0000256" key="1">
    <source>
        <dbReference type="SAM" id="MobiDB-lite"/>
    </source>
</evidence>
<keyword evidence="3" id="KW-1185">Reference proteome</keyword>
<dbReference type="EMBL" id="MU006565">
    <property type="protein sequence ID" value="KAF2749876.1"/>
    <property type="molecule type" value="Genomic_DNA"/>
</dbReference>
<feature type="region of interest" description="Disordered" evidence="1">
    <location>
        <begin position="19"/>
        <end position="38"/>
    </location>
</feature>
<organism evidence="2 3">
    <name type="scientific">Sporormia fimetaria CBS 119925</name>
    <dbReference type="NCBI Taxonomy" id="1340428"/>
    <lineage>
        <taxon>Eukaryota</taxon>
        <taxon>Fungi</taxon>
        <taxon>Dikarya</taxon>
        <taxon>Ascomycota</taxon>
        <taxon>Pezizomycotina</taxon>
        <taxon>Dothideomycetes</taxon>
        <taxon>Pleosporomycetidae</taxon>
        <taxon>Pleosporales</taxon>
        <taxon>Sporormiaceae</taxon>
        <taxon>Sporormia</taxon>
    </lineage>
</organism>
<gene>
    <name evidence="2" type="ORF">M011DRAFT_280642</name>
</gene>
<feature type="compositionally biased region" description="Gly residues" evidence="1">
    <location>
        <begin position="24"/>
        <end position="35"/>
    </location>
</feature>
<reference evidence="2" key="1">
    <citation type="journal article" date="2020" name="Stud. Mycol.">
        <title>101 Dothideomycetes genomes: a test case for predicting lifestyles and emergence of pathogens.</title>
        <authorList>
            <person name="Haridas S."/>
            <person name="Albert R."/>
            <person name="Binder M."/>
            <person name="Bloem J."/>
            <person name="Labutti K."/>
            <person name="Salamov A."/>
            <person name="Andreopoulos B."/>
            <person name="Baker S."/>
            <person name="Barry K."/>
            <person name="Bills G."/>
            <person name="Bluhm B."/>
            <person name="Cannon C."/>
            <person name="Castanera R."/>
            <person name="Culley D."/>
            <person name="Daum C."/>
            <person name="Ezra D."/>
            <person name="Gonzalez J."/>
            <person name="Henrissat B."/>
            <person name="Kuo A."/>
            <person name="Liang C."/>
            <person name="Lipzen A."/>
            <person name="Lutzoni F."/>
            <person name="Magnuson J."/>
            <person name="Mondo S."/>
            <person name="Nolan M."/>
            <person name="Ohm R."/>
            <person name="Pangilinan J."/>
            <person name="Park H.-J."/>
            <person name="Ramirez L."/>
            <person name="Alfaro M."/>
            <person name="Sun H."/>
            <person name="Tritt A."/>
            <person name="Yoshinaga Y."/>
            <person name="Zwiers L.-H."/>
            <person name="Turgeon B."/>
            <person name="Goodwin S."/>
            <person name="Spatafora J."/>
            <person name="Crous P."/>
            <person name="Grigoriev I."/>
        </authorList>
    </citation>
    <scope>NUCLEOTIDE SEQUENCE</scope>
    <source>
        <strain evidence="2">CBS 119925</strain>
    </source>
</reference>
<evidence type="ECO:0000313" key="2">
    <source>
        <dbReference type="EMBL" id="KAF2749876.1"/>
    </source>
</evidence>
<dbReference type="Proteomes" id="UP000799440">
    <property type="component" value="Unassembled WGS sequence"/>
</dbReference>
<accession>A0A6A6VJ85</accession>
<proteinExistence type="predicted"/>
<evidence type="ECO:0000313" key="3">
    <source>
        <dbReference type="Proteomes" id="UP000799440"/>
    </source>
</evidence>
<name>A0A6A6VJ85_9PLEO</name>